<feature type="compositionally biased region" description="Low complexity" evidence="1">
    <location>
        <begin position="49"/>
        <end position="72"/>
    </location>
</feature>
<gene>
    <name evidence="2" type="primary">ORF222018</name>
</gene>
<accession>A0A0B7C2N8</accession>
<name>A0A0B7C2N8_9EUPU</name>
<proteinExistence type="predicted"/>
<organism evidence="2">
    <name type="scientific">Arion vulgaris</name>
    <dbReference type="NCBI Taxonomy" id="1028688"/>
    <lineage>
        <taxon>Eukaryota</taxon>
        <taxon>Metazoa</taxon>
        <taxon>Spiralia</taxon>
        <taxon>Lophotrochozoa</taxon>
        <taxon>Mollusca</taxon>
        <taxon>Gastropoda</taxon>
        <taxon>Heterobranchia</taxon>
        <taxon>Euthyneura</taxon>
        <taxon>Panpulmonata</taxon>
        <taxon>Eupulmonata</taxon>
        <taxon>Stylommatophora</taxon>
        <taxon>Helicina</taxon>
        <taxon>Arionoidea</taxon>
        <taxon>Arionidae</taxon>
        <taxon>Arion</taxon>
    </lineage>
</organism>
<dbReference type="AlphaFoldDB" id="A0A0B7C2N8"/>
<feature type="non-terminal residue" evidence="2">
    <location>
        <position position="72"/>
    </location>
</feature>
<protein>
    <submittedName>
        <fullName evidence="2">Uncharacterized protein</fullName>
    </submittedName>
</protein>
<feature type="non-terminal residue" evidence="2">
    <location>
        <position position="1"/>
    </location>
</feature>
<feature type="region of interest" description="Disordered" evidence="1">
    <location>
        <begin position="34"/>
        <end position="72"/>
    </location>
</feature>
<dbReference type="EMBL" id="HACG01052868">
    <property type="protein sequence ID" value="CEK99739.1"/>
    <property type="molecule type" value="Transcribed_RNA"/>
</dbReference>
<sequence>AARRNEAHSRLSREQIEKVSDYLDTPKWVKWPSDSGFTYHPNNNQQDLSCQSSSSPLSSATGTMSSTSSSSV</sequence>
<reference evidence="2" key="1">
    <citation type="submission" date="2014-12" db="EMBL/GenBank/DDBJ databases">
        <title>Insight into the proteome of Arion vulgaris.</title>
        <authorList>
            <person name="Aradska J."/>
            <person name="Bulat T."/>
            <person name="Smidak R."/>
            <person name="Sarate P."/>
            <person name="Gangsoo J."/>
            <person name="Sialana F."/>
            <person name="Bilban M."/>
            <person name="Lubec G."/>
        </authorList>
    </citation>
    <scope>NUCLEOTIDE SEQUENCE</scope>
    <source>
        <tissue evidence="2">Skin</tissue>
    </source>
</reference>
<evidence type="ECO:0000313" key="2">
    <source>
        <dbReference type="EMBL" id="CEK99739.1"/>
    </source>
</evidence>
<evidence type="ECO:0000256" key="1">
    <source>
        <dbReference type="SAM" id="MobiDB-lite"/>
    </source>
</evidence>